<evidence type="ECO:0000313" key="3">
    <source>
        <dbReference type="Proteomes" id="UP001174936"/>
    </source>
</evidence>
<organism evidence="2 3">
    <name type="scientific">Cercophora newfieldiana</name>
    <dbReference type="NCBI Taxonomy" id="92897"/>
    <lineage>
        <taxon>Eukaryota</taxon>
        <taxon>Fungi</taxon>
        <taxon>Dikarya</taxon>
        <taxon>Ascomycota</taxon>
        <taxon>Pezizomycotina</taxon>
        <taxon>Sordariomycetes</taxon>
        <taxon>Sordariomycetidae</taxon>
        <taxon>Sordariales</taxon>
        <taxon>Lasiosphaeriaceae</taxon>
        <taxon>Cercophora</taxon>
    </lineage>
</organism>
<dbReference type="AlphaFoldDB" id="A0AA40CPE4"/>
<dbReference type="EMBL" id="JAULSV010000004">
    <property type="protein sequence ID" value="KAK0646160.1"/>
    <property type="molecule type" value="Genomic_DNA"/>
</dbReference>
<sequence>MALRGILLWLSGDLPAKPELAWALRWLWRRSLSSLTARDLLLIPGLFTRLPPPTLKLVTSGTTETHRLFPDPQILPAASVGLGVAVDGPELPTTPSFSTSARKHTPARARRRARHPPQQPDRPDDNTERQPPGSRLPQKRIGQPSNYTLYRSRAARSPTPPLLGALVRVSLGLDLAQLGRTWNPAIGHGGCHARLAHRISIRPPHIVPFASRCIQSGCLSAWHEHLGWGIHRRGHNTESCTRESAR</sequence>
<feature type="compositionally biased region" description="Basic residues" evidence="1">
    <location>
        <begin position="101"/>
        <end position="115"/>
    </location>
</feature>
<name>A0AA40CPE4_9PEZI</name>
<reference evidence="2" key="1">
    <citation type="submission" date="2023-06" db="EMBL/GenBank/DDBJ databases">
        <title>Genome-scale phylogeny and comparative genomics of the fungal order Sordariales.</title>
        <authorList>
            <consortium name="Lawrence Berkeley National Laboratory"/>
            <person name="Hensen N."/>
            <person name="Bonometti L."/>
            <person name="Westerberg I."/>
            <person name="Brannstrom I.O."/>
            <person name="Guillou S."/>
            <person name="Cros-Aarteil S."/>
            <person name="Calhoun S."/>
            <person name="Haridas S."/>
            <person name="Kuo A."/>
            <person name="Mondo S."/>
            <person name="Pangilinan J."/>
            <person name="Riley R."/>
            <person name="Labutti K."/>
            <person name="Andreopoulos B."/>
            <person name="Lipzen A."/>
            <person name="Chen C."/>
            <person name="Yanf M."/>
            <person name="Daum C."/>
            <person name="Ng V."/>
            <person name="Clum A."/>
            <person name="Steindorff A."/>
            <person name="Ohm R."/>
            <person name="Martin F."/>
            <person name="Silar P."/>
            <person name="Natvig D."/>
            <person name="Lalanne C."/>
            <person name="Gautier V."/>
            <person name="Ament-Velasquez S.L."/>
            <person name="Kruys A."/>
            <person name="Hutchinson M.I."/>
            <person name="Powell A.J."/>
            <person name="Barry K."/>
            <person name="Miller A.N."/>
            <person name="Grigoriev I.V."/>
            <person name="Debuchy R."/>
            <person name="Gladieux P."/>
            <person name="Thoren M.H."/>
            <person name="Johannesson H."/>
        </authorList>
    </citation>
    <scope>NUCLEOTIDE SEQUENCE</scope>
    <source>
        <strain evidence="2">SMH2532-1</strain>
    </source>
</reference>
<proteinExistence type="predicted"/>
<comment type="caution">
    <text evidence="2">The sequence shown here is derived from an EMBL/GenBank/DDBJ whole genome shotgun (WGS) entry which is preliminary data.</text>
</comment>
<protein>
    <submittedName>
        <fullName evidence="2">Uncharacterized protein</fullName>
    </submittedName>
</protein>
<gene>
    <name evidence="2" type="ORF">B0T16DRAFT_154975</name>
</gene>
<dbReference type="Proteomes" id="UP001174936">
    <property type="component" value="Unassembled WGS sequence"/>
</dbReference>
<keyword evidence="3" id="KW-1185">Reference proteome</keyword>
<feature type="region of interest" description="Disordered" evidence="1">
    <location>
        <begin position="89"/>
        <end position="145"/>
    </location>
</feature>
<evidence type="ECO:0000313" key="2">
    <source>
        <dbReference type="EMBL" id="KAK0646160.1"/>
    </source>
</evidence>
<accession>A0AA40CPE4</accession>
<evidence type="ECO:0000256" key="1">
    <source>
        <dbReference type="SAM" id="MobiDB-lite"/>
    </source>
</evidence>